<gene>
    <name evidence="1" type="ORF">JBS370_LOCUS24120</name>
</gene>
<protein>
    <submittedName>
        <fullName evidence="1">Uncharacterized protein</fullName>
    </submittedName>
</protein>
<feature type="non-terminal residue" evidence="1">
    <location>
        <position position="96"/>
    </location>
</feature>
<sequence length="96" mass="11409">MNIPPFFPSLDLLTEWYFTYCVVNERTWNSVFEKKNNASIVSGVLDPHISDTNNEFNPHAIRYWLKFSDFCQWPHIIYFNSTDELVIKLMTTNLTQ</sequence>
<dbReference type="Proteomes" id="UP000663836">
    <property type="component" value="Unassembled WGS sequence"/>
</dbReference>
<evidence type="ECO:0000313" key="1">
    <source>
        <dbReference type="EMBL" id="CAF3961558.1"/>
    </source>
</evidence>
<evidence type="ECO:0000313" key="2">
    <source>
        <dbReference type="Proteomes" id="UP000663836"/>
    </source>
</evidence>
<dbReference type="AlphaFoldDB" id="A0A819LAA4"/>
<accession>A0A819LAA4</accession>
<dbReference type="EMBL" id="CAJOBD010003689">
    <property type="protein sequence ID" value="CAF3961558.1"/>
    <property type="molecule type" value="Genomic_DNA"/>
</dbReference>
<organism evidence="1 2">
    <name type="scientific">Rotaria sordida</name>
    <dbReference type="NCBI Taxonomy" id="392033"/>
    <lineage>
        <taxon>Eukaryota</taxon>
        <taxon>Metazoa</taxon>
        <taxon>Spiralia</taxon>
        <taxon>Gnathifera</taxon>
        <taxon>Rotifera</taxon>
        <taxon>Eurotatoria</taxon>
        <taxon>Bdelloidea</taxon>
        <taxon>Philodinida</taxon>
        <taxon>Philodinidae</taxon>
        <taxon>Rotaria</taxon>
    </lineage>
</organism>
<proteinExistence type="predicted"/>
<name>A0A819LAA4_9BILA</name>
<comment type="caution">
    <text evidence="1">The sequence shown here is derived from an EMBL/GenBank/DDBJ whole genome shotgun (WGS) entry which is preliminary data.</text>
</comment>
<reference evidence="1" key="1">
    <citation type="submission" date="2021-02" db="EMBL/GenBank/DDBJ databases">
        <authorList>
            <person name="Nowell W R."/>
        </authorList>
    </citation>
    <scope>NUCLEOTIDE SEQUENCE</scope>
</reference>